<dbReference type="Gene3D" id="3.80.10.10">
    <property type="entry name" value="Ribonuclease Inhibitor"/>
    <property type="match status" value="1"/>
</dbReference>
<evidence type="ECO:0000256" key="5">
    <source>
        <dbReference type="SAM" id="MobiDB-lite"/>
    </source>
</evidence>
<keyword evidence="3" id="KW-0433">Leucine-rich repeat</keyword>
<reference evidence="7" key="1">
    <citation type="journal article" date="2015" name="PLoS Genet.">
        <title>Genome Sequence and Transcriptome Analyses of Chrysochromulina tobin: Metabolic Tools for Enhanced Algal Fitness in the Prominent Order Prymnesiales (Haptophyceae).</title>
        <authorList>
            <person name="Hovde B.T."/>
            <person name="Deodato C.R."/>
            <person name="Hunsperger H.M."/>
            <person name="Ryken S.A."/>
            <person name="Yost W."/>
            <person name="Jha R.K."/>
            <person name="Patterson J."/>
            <person name="Monnat R.J. Jr."/>
            <person name="Barlow S.B."/>
            <person name="Starkenburg S.R."/>
            <person name="Cattolico R.A."/>
        </authorList>
    </citation>
    <scope>NUCLEOTIDE SEQUENCE</scope>
    <source>
        <strain evidence="7">CCMP291</strain>
    </source>
</reference>
<dbReference type="OrthoDB" id="1687175at2759"/>
<dbReference type="Pfam" id="PF13855">
    <property type="entry name" value="LRR_8"/>
    <property type="match status" value="1"/>
</dbReference>
<evidence type="ECO:0000256" key="4">
    <source>
        <dbReference type="ARBA" id="ARBA00022737"/>
    </source>
</evidence>
<keyword evidence="2" id="KW-0963">Cytoplasm</keyword>
<keyword evidence="4" id="KW-0677">Repeat</keyword>
<gene>
    <name evidence="6" type="ORF">Ctob_013491</name>
</gene>
<evidence type="ECO:0000256" key="3">
    <source>
        <dbReference type="ARBA" id="ARBA00022614"/>
    </source>
</evidence>
<comment type="subcellular location">
    <subcellularLocation>
        <location evidence="1">Cytoplasm</location>
    </subcellularLocation>
</comment>
<dbReference type="GO" id="GO:0005737">
    <property type="term" value="C:cytoplasm"/>
    <property type="evidence" value="ECO:0007669"/>
    <property type="project" value="UniProtKB-SubCell"/>
</dbReference>
<dbReference type="Pfam" id="PF13516">
    <property type="entry name" value="LRR_6"/>
    <property type="match status" value="1"/>
</dbReference>
<comment type="caution">
    <text evidence="6">The sequence shown here is derived from an EMBL/GenBank/DDBJ whole genome shotgun (WGS) entry which is preliminary data.</text>
</comment>
<sequence length="553" mass="58191">MPPRPVVPQGSKALDALRALENRPSASKTLSLDLSLPPRPVPRRKRAFISPIHHAGPPPPGPVADVVLDGFVLLEACRVEDPDEAEKAVLEGCGISSVISEDLSFFRKLTHLDLGDNQVQLASLAYLPALVELHLDCNGLIEVTIPPGGFPTLEVLNLSYNGLTAAAIAALADVPRLRQLDLSMNELTSLPADLSGFGALQSLNCEHNLLSSEATFLALGTMPALRSLSLAHNRVEALAPAVSESAFGMLSTFDLSHNLIKREEALLPVLQMSALRTLLLYHNPFLRHGAASDDFHEVLQAQRGVDVVTVPPAEPQPPGKMDLSAMTTVSEPPSRRATAMAIAKAKQQKAKADAIKAKGAAPAEESGSSFFITAGSESEGAARDPEMDEATAAALHTDFWAESDALYDTNVDMRTAMAALKRAVERPPVRPTNNGAHHLQMTANLQIRRRDKVEGAGGLRTRPLYTGQQPPQRAGGAAEDMLAGVSELQDRLAGHAAARAAGQALALAGGAARTSGDPSGDACVSHLESMLEAMGDMRVGATGGSAPGRPAVA</sequence>
<dbReference type="SMART" id="SM00369">
    <property type="entry name" value="LRR_TYP"/>
    <property type="match status" value="3"/>
</dbReference>
<dbReference type="InterPro" id="IPR001611">
    <property type="entry name" value="Leu-rich_rpt"/>
</dbReference>
<evidence type="ECO:0000256" key="1">
    <source>
        <dbReference type="ARBA" id="ARBA00004496"/>
    </source>
</evidence>
<dbReference type="EMBL" id="JWZX01002327">
    <property type="protein sequence ID" value="KOO29929.1"/>
    <property type="molecule type" value="Genomic_DNA"/>
</dbReference>
<dbReference type="SUPFAM" id="SSF52047">
    <property type="entry name" value="RNI-like"/>
    <property type="match status" value="1"/>
</dbReference>
<protein>
    <submittedName>
        <fullName evidence="6">Leucine rich repeat family protein</fullName>
    </submittedName>
</protein>
<dbReference type="InterPro" id="IPR003591">
    <property type="entry name" value="Leu-rich_rpt_typical-subtyp"/>
</dbReference>
<dbReference type="InterPro" id="IPR032675">
    <property type="entry name" value="LRR_dom_sf"/>
</dbReference>
<dbReference type="PANTHER" id="PTHR22710">
    <property type="entry name" value="X-RAY RADIATION RESISTANCE ASSOCIATED PROTEIN 1 XRRA1"/>
    <property type="match status" value="1"/>
</dbReference>
<proteinExistence type="predicted"/>
<evidence type="ECO:0000313" key="6">
    <source>
        <dbReference type="EMBL" id="KOO29929.1"/>
    </source>
</evidence>
<dbReference type="AlphaFoldDB" id="A0A0M0JTN7"/>
<feature type="region of interest" description="Disordered" evidence="5">
    <location>
        <begin position="455"/>
        <end position="476"/>
    </location>
</feature>
<evidence type="ECO:0000256" key="2">
    <source>
        <dbReference type="ARBA" id="ARBA00022490"/>
    </source>
</evidence>
<dbReference type="PROSITE" id="PS51450">
    <property type="entry name" value="LRR"/>
    <property type="match status" value="1"/>
</dbReference>
<dbReference type="Proteomes" id="UP000037460">
    <property type="component" value="Unassembled WGS sequence"/>
</dbReference>
<dbReference type="GO" id="GO:0005634">
    <property type="term" value="C:nucleus"/>
    <property type="evidence" value="ECO:0007669"/>
    <property type="project" value="TreeGrafter"/>
</dbReference>
<evidence type="ECO:0000313" key="7">
    <source>
        <dbReference type="Proteomes" id="UP000037460"/>
    </source>
</evidence>
<organism evidence="6 7">
    <name type="scientific">Chrysochromulina tobinii</name>
    <dbReference type="NCBI Taxonomy" id="1460289"/>
    <lineage>
        <taxon>Eukaryota</taxon>
        <taxon>Haptista</taxon>
        <taxon>Haptophyta</taxon>
        <taxon>Prymnesiophyceae</taxon>
        <taxon>Prymnesiales</taxon>
        <taxon>Chrysochromulinaceae</taxon>
        <taxon>Chrysochromulina</taxon>
    </lineage>
</organism>
<name>A0A0M0JTN7_9EUKA</name>
<keyword evidence="7" id="KW-1185">Reference proteome</keyword>
<dbReference type="PANTHER" id="PTHR22710:SF2">
    <property type="entry name" value="X-RAY RADIATION RESISTANCE-ASSOCIATED PROTEIN 1"/>
    <property type="match status" value="1"/>
</dbReference>
<accession>A0A0M0JTN7</accession>